<dbReference type="OrthoDB" id="9793236at2"/>
<dbReference type="SUPFAM" id="SSF56672">
    <property type="entry name" value="DNA/RNA polymerases"/>
    <property type="match status" value="1"/>
</dbReference>
<keyword evidence="2" id="KW-0695">RNA-directed DNA polymerase</keyword>
<dbReference type="EMBL" id="VNJK01000001">
    <property type="protein sequence ID" value="TVX92430.1"/>
    <property type="molecule type" value="Genomic_DNA"/>
</dbReference>
<dbReference type="InterPro" id="IPR051083">
    <property type="entry name" value="GrpII_Intron_Splice-Mob/Def"/>
</dbReference>
<dbReference type="PROSITE" id="PS50878">
    <property type="entry name" value="RT_POL"/>
    <property type="match status" value="1"/>
</dbReference>
<dbReference type="CDD" id="cd01651">
    <property type="entry name" value="RT_G2_intron"/>
    <property type="match status" value="1"/>
</dbReference>
<evidence type="ECO:0000313" key="3">
    <source>
        <dbReference type="Proteomes" id="UP000318102"/>
    </source>
</evidence>
<dbReference type="AlphaFoldDB" id="A0A559IXR9"/>
<proteinExistence type="predicted"/>
<dbReference type="InterPro" id="IPR043502">
    <property type="entry name" value="DNA/RNA_pol_sf"/>
</dbReference>
<name>A0A559IXR9_9BACL</name>
<comment type="caution">
    <text evidence="2">The sequence shown here is derived from an EMBL/GenBank/DDBJ whole genome shotgun (WGS) entry which is preliminary data.</text>
</comment>
<keyword evidence="2" id="KW-0548">Nucleotidyltransferase</keyword>
<evidence type="ECO:0000313" key="2">
    <source>
        <dbReference type="EMBL" id="TVX92430.1"/>
    </source>
</evidence>
<gene>
    <name evidence="2" type="ORF">FPZ44_04770</name>
</gene>
<evidence type="ECO:0000259" key="1">
    <source>
        <dbReference type="PROSITE" id="PS50878"/>
    </source>
</evidence>
<protein>
    <submittedName>
        <fullName evidence="2">Group II intron reverse transcriptase/maturase</fullName>
    </submittedName>
</protein>
<dbReference type="PANTHER" id="PTHR34047">
    <property type="entry name" value="NUCLEAR INTRON MATURASE 1, MITOCHONDRIAL-RELATED"/>
    <property type="match status" value="1"/>
</dbReference>
<reference evidence="2 3" key="1">
    <citation type="submission" date="2019-07" db="EMBL/GenBank/DDBJ databases">
        <authorList>
            <person name="Kim J."/>
        </authorList>
    </citation>
    <scope>NUCLEOTIDE SEQUENCE [LARGE SCALE GENOMIC DNA]</scope>
    <source>
        <strain evidence="2 3">N4</strain>
    </source>
</reference>
<organism evidence="2 3">
    <name type="scientific">Paenibacillus agilis</name>
    <dbReference type="NCBI Taxonomy" id="3020863"/>
    <lineage>
        <taxon>Bacteria</taxon>
        <taxon>Bacillati</taxon>
        <taxon>Bacillota</taxon>
        <taxon>Bacilli</taxon>
        <taxon>Bacillales</taxon>
        <taxon>Paenibacillaceae</taxon>
        <taxon>Paenibacillus</taxon>
    </lineage>
</organism>
<dbReference type="InterPro" id="IPR043128">
    <property type="entry name" value="Rev_trsase/Diguanyl_cyclase"/>
</dbReference>
<keyword evidence="2" id="KW-0808">Transferase</keyword>
<dbReference type="RefSeq" id="WP_144987891.1">
    <property type="nucleotide sequence ID" value="NZ_VNJK01000001.1"/>
</dbReference>
<dbReference type="GO" id="GO:0003964">
    <property type="term" value="F:RNA-directed DNA polymerase activity"/>
    <property type="evidence" value="ECO:0007669"/>
    <property type="project" value="UniProtKB-KW"/>
</dbReference>
<dbReference type="Proteomes" id="UP000318102">
    <property type="component" value="Unassembled WGS sequence"/>
</dbReference>
<dbReference type="Pfam" id="PF00078">
    <property type="entry name" value="RVT_1"/>
    <property type="match status" value="1"/>
</dbReference>
<accession>A0A559IXR9</accession>
<dbReference type="Gene3D" id="3.30.70.270">
    <property type="match status" value="1"/>
</dbReference>
<dbReference type="InterPro" id="IPR000477">
    <property type="entry name" value="RT_dom"/>
</dbReference>
<dbReference type="PANTHER" id="PTHR34047:SF3">
    <property type="entry name" value="BLR2052 PROTEIN"/>
    <property type="match status" value="1"/>
</dbReference>
<sequence>MEKTRRFQISKDILLEAFRQSEKTKVVGIDGQTIEDFKQDRIKRLHELWVELNSGKYVPSPVRRIVIPKKSGGWRPMGIPTVKDFIVQTLLKNELAPGFERLFHPNSYGYKQKRPARDDAVRIAGERCLRYDWALVIDIKKFGENINHRLLMEMLKTHIRSKWALLYTHRMMIAPVQMKDGTVVKSKKGLAQGSKLNILLGNVYLHHIFDKWMQQKHPDIPFERYTDDIICHCKSETSAKKLLAQLQQRLAQYKLTPHPEKTKIVYCKDDSRKGNYAHVSFEFLGTTFCAQKITSKSGSYTARFGPKTNDFTAPASRTT</sequence>
<keyword evidence="3" id="KW-1185">Reference proteome</keyword>
<feature type="domain" description="Reverse transcriptase" evidence="1">
    <location>
        <begin position="48"/>
        <end position="288"/>
    </location>
</feature>